<evidence type="ECO:0000256" key="2">
    <source>
        <dbReference type="ARBA" id="ARBA00029447"/>
    </source>
</evidence>
<evidence type="ECO:0000313" key="5">
    <source>
        <dbReference type="EMBL" id="ADG92028.1"/>
    </source>
</evidence>
<accession>D5V5J2</accession>
<evidence type="ECO:0000256" key="3">
    <source>
        <dbReference type="PROSITE-ProRule" id="PRU00284"/>
    </source>
</evidence>
<protein>
    <submittedName>
        <fullName evidence="5">Methyl-accepting chemotaxis sensory transducer</fullName>
    </submittedName>
</protein>
<dbReference type="AlphaFoldDB" id="D5V5J2"/>
<evidence type="ECO:0000256" key="1">
    <source>
        <dbReference type="ARBA" id="ARBA00022500"/>
    </source>
</evidence>
<dbReference type="GO" id="GO:0006935">
    <property type="term" value="P:chemotaxis"/>
    <property type="evidence" value="ECO:0007669"/>
    <property type="project" value="UniProtKB-KW"/>
</dbReference>
<dbReference type="Gene3D" id="1.10.287.950">
    <property type="entry name" value="Methyl-accepting chemotaxis protein"/>
    <property type="match status" value="1"/>
</dbReference>
<gene>
    <name evidence="5" type="ordered locus">Arnit_0362</name>
</gene>
<dbReference type="OrthoDB" id="9765776at2"/>
<dbReference type="InterPro" id="IPR004089">
    <property type="entry name" value="MCPsignal_dom"/>
</dbReference>
<dbReference type="PANTHER" id="PTHR43531:SF11">
    <property type="entry name" value="METHYL-ACCEPTING CHEMOTAXIS PROTEIN 3"/>
    <property type="match status" value="1"/>
</dbReference>
<dbReference type="Pfam" id="PF00015">
    <property type="entry name" value="MCPsignal"/>
    <property type="match status" value="1"/>
</dbReference>
<comment type="similarity">
    <text evidence="2">Belongs to the methyl-accepting chemotaxis (MCP) protein family.</text>
</comment>
<evidence type="ECO:0000259" key="4">
    <source>
        <dbReference type="PROSITE" id="PS50111"/>
    </source>
</evidence>
<dbReference type="PANTHER" id="PTHR43531">
    <property type="entry name" value="PROTEIN ICFG"/>
    <property type="match status" value="1"/>
</dbReference>
<organism evidence="5 6">
    <name type="scientific">Arcobacter nitrofigilis (strain ATCC 33309 / DSM 7299 / CCUG 15893 / LMG 7604 / NCTC 12251 / CI)</name>
    <name type="common">Campylobacter nitrofigilis</name>
    <dbReference type="NCBI Taxonomy" id="572480"/>
    <lineage>
        <taxon>Bacteria</taxon>
        <taxon>Pseudomonadati</taxon>
        <taxon>Campylobacterota</taxon>
        <taxon>Epsilonproteobacteria</taxon>
        <taxon>Campylobacterales</taxon>
        <taxon>Arcobacteraceae</taxon>
        <taxon>Arcobacter</taxon>
    </lineage>
</organism>
<dbReference type="EMBL" id="CP001999">
    <property type="protein sequence ID" value="ADG92028.1"/>
    <property type="molecule type" value="Genomic_DNA"/>
</dbReference>
<feature type="domain" description="Methyl-accepting transducer" evidence="4">
    <location>
        <begin position="387"/>
        <end position="616"/>
    </location>
</feature>
<dbReference type="Proteomes" id="UP000000939">
    <property type="component" value="Chromosome"/>
</dbReference>
<dbReference type="Pfam" id="PF12729">
    <property type="entry name" value="4HB_MCP_1"/>
    <property type="match status" value="1"/>
</dbReference>
<dbReference type="HOGENOM" id="CLU_000445_107_20_7"/>
<reference evidence="5 6" key="1">
    <citation type="journal article" date="2010" name="Stand. Genomic Sci.">
        <title>Complete genome sequence of Arcobacter nitrofigilis type strain (CI).</title>
        <authorList>
            <person name="Pati A."/>
            <person name="Gronow S."/>
            <person name="Lapidus A."/>
            <person name="Copeland A."/>
            <person name="Glavina Del Rio T."/>
            <person name="Nolan M."/>
            <person name="Lucas S."/>
            <person name="Tice H."/>
            <person name="Cheng J.F."/>
            <person name="Han C."/>
            <person name="Chertkov O."/>
            <person name="Bruce D."/>
            <person name="Tapia R."/>
            <person name="Goodwin L."/>
            <person name="Pitluck S."/>
            <person name="Liolios K."/>
            <person name="Ivanova N."/>
            <person name="Mavromatis K."/>
            <person name="Chen A."/>
            <person name="Palaniappan K."/>
            <person name="Land M."/>
            <person name="Hauser L."/>
            <person name="Chang Y.J."/>
            <person name="Jeffries C.D."/>
            <person name="Detter J.C."/>
            <person name="Rohde M."/>
            <person name="Goker M."/>
            <person name="Bristow J."/>
            <person name="Eisen J.A."/>
            <person name="Markowitz V."/>
            <person name="Hugenholtz P."/>
            <person name="Klenk H.P."/>
            <person name="Kyrpides N.C."/>
        </authorList>
    </citation>
    <scope>NUCLEOTIDE SEQUENCE [LARGE SCALE GENOMIC DNA]</scope>
    <source>
        <strain evidence="6">ATCC 33309 / DSM 7299 / CCUG 15893 / LMG 7604 / NCTC 12251 / CI</strain>
    </source>
</reference>
<dbReference type="InterPro" id="IPR024478">
    <property type="entry name" value="HlyB_4HB_MCP"/>
</dbReference>
<name>D5V5J2_ARCNC</name>
<sequence length="637" mass="70108" precursor="true">MINNMKIKIKIFLLLAITLTSLLIVSVSSYVGISSVGHEIEELAESHIPLNRVITNIEAGILKEEVLTYELIIASEDVFSEKFQEVKGKIEKIEKTSQKNIKECEEIASKAINKSNEDDVKKSYEEFLKECKELEKKQKMFELGISKLVHDLESGNIQDVEKEKEELHKLLLGLDKFVLNLTKQIQGLVKKATTKAEEDESTITMIIEIISILAFIVSITFGIYLANNIKNLINTFQTGLLGFFTYLNRESDEVKAIEINSNDEIGLMSKVVNENIIKTKDLLEEDRELIEEVKKIVTKVNSGIFKQEITKNTSNESLNELKSLLNEMLKILTANVSEDLNKIQVALDHYQNLDFRHRIEGCNGKTSVGLTKLAEIINTMLVENKKSGVSLNISAQALLKNITTLNTSSNQAAASLEETAAALEEITSTIVSNTENVVKMSNYANELSNSANEGQSLATQTTTSMDEINEQVSAINEAISVIDQIAFQTNILSLNAAVEAATAGEAGKGFAVVAGEVRNLASRSAEAAKEIKNLVENATQKASLGKEIATRMINGYSGLNENVDKTLAIIKDIELASKEQQTGIVQINDAVNQLDQQTQANASAASEAQEVANNTSTIANRIIEDANEKEFIGKEDI</sequence>
<dbReference type="KEGG" id="ant:Arnit_0362"/>
<keyword evidence="6" id="KW-1185">Reference proteome</keyword>
<keyword evidence="3" id="KW-0807">Transducer</keyword>
<keyword evidence="1" id="KW-0145">Chemotaxis</keyword>
<dbReference type="STRING" id="572480.Arnit_0362"/>
<proteinExistence type="inferred from homology"/>
<dbReference type="SUPFAM" id="SSF58104">
    <property type="entry name" value="Methyl-accepting chemotaxis protein (MCP) signaling domain"/>
    <property type="match status" value="1"/>
</dbReference>
<dbReference type="GO" id="GO:0005886">
    <property type="term" value="C:plasma membrane"/>
    <property type="evidence" value="ECO:0007669"/>
    <property type="project" value="TreeGrafter"/>
</dbReference>
<dbReference type="GO" id="GO:0004888">
    <property type="term" value="F:transmembrane signaling receptor activity"/>
    <property type="evidence" value="ECO:0007669"/>
    <property type="project" value="TreeGrafter"/>
</dbReference>
<evidence type="ECO:0000313" key="6">
    <source>
        <dbReference type="Proteomes" id="UP000000939"/>
    </source>
</evidence>
<dbReference type="PROSITE" id="PS50111">
    <property type="entry name" value="CHEMOTAXIS_TRANSDUC_2"/>
    <property type="match status" value="1"/>
</dbReference>
<dbReference type="eggNOG" id="COG0840">
    <property type="taxonomic scope" value="Bacteria"/>
</dbReference>
<dbReference type="SMART" id="SM00283">
    <property type="entry name" value="MA"/>
    <property type="match status" value="1"/>
</dbReference>
<dbReference type="InterPro" id="IPR051310">
    <property type="entry name" value="MCP_chemotaxis"/>
</dbReference>
<dbReference type="RefSeq" id="WP_013134173.1">
    <property type="nucleotide sequence ID" value="NC_014166.1"/>
</dbReference>
<dbReference type="GO" id="GO:0007165">
    <property type="term" value="P:signal transduction"/>
    <property type="evidence" value="ECO:0007669"/>
    <property type="project" value="UniProtKB-KW"/>
</dbReference>